<proteinExistence type="inferred from homology"/>
<comment type="cofactor">
    <cofactor evidence="2">
        <name>Mg(2+)</name>
        <dbReference type="ChEBI" id="CHEBI:18420"/>
    </cofactor>
</comment>
<dbReference type="SFLD" id="SFLDS00001">
    <property type="entry name" value="Enolase"/>
    <property type="match status" value="1"/>
</dbReference>
<sequence>MDDGLGGAKLSSPTNGANPYKPLEIRAARVIVTSPGRNFVTLKIETSEGIYGIGDATLNGRELSVVSYLEDHVIPVLIGRDARRIEDIWQYLYRGAYWRRGPVTMRAIAAVDVALWDIKAKALGVPLYDLLGGKSRDGVLVYGHANGGDLNETVEAVGRYIEAGYKAIRAQSGVPGLKLAYGVGRGDLYYEPADATLPTETVWSTPKYLDFLPGLFEKLRSTYGFEPHLLHDAHHRLTPIEAAQLGKMLEPSRLFWLEDATPAENQDAFKLIRQHTTTPLAVGEVFNTIWDAKDLIQNQLIDYIRMSIVGSGGITHLRRVADFASLYQVRTGCHGATDLSPVTMGAAVHFDSWVPNFGMQEYMRHSPETDEVFPHDYRFENGLMFAGDTPGHGVDIDEKLAAKYPYKPKQLPVARLEDGTMWNW</sequence>
<dbReference type="GO" id="GO:0000287">
    <property type="term" value="F:magnesium ion binding"/>
    <property type="evidence" value="ECO:0007669"/>
    <property type="project" value="UniProtKB-ARBA"/>
</dbReference>
<evidence type="ECO:0000256" key="6">
    <source>
        <dbReference type="ARBA" id="ARBA00022723"/>
    </source>
</evidence>
<comment type="pathway">
    <text evidence="3">Carbohydrate metabolism; pentose and glucuronate interconversion.</text>
</comment>
<accession>A0A8S8XDZ3</accession>
<dbReference type="InterPro" id="IPR018110">
    <property type="entry name" value="Mandel_Rmase/mucon_lact_enz_CS"/>
</dbReference>
<evidence type="ECO:0000313" key="13">
    <source>
        <dbReference type="Proteomes" id="UP000681075"/>
    </source>
</evidence>
<dbReference type="PANTHER" id="PTHR48080">
    <property type="entry name" value="D-GALACTONATE DEHYDRATASE-RELATED"/>
    <property type="match status" value="1"/>
</dbReference>
<evidence type="ECO:0000256" key="4">
    <source>
        <dbReference type="ARBA" id="ARBA00010339"/>
    </source>
</evidence>
<evidence type="ECO:0000256" key="5">
    <source>
        <dbReference type="ARBA" id="ARBA00012927"/>
    </source>
</evidence>
<dbReference type="CDD" id="cd03322">
    <property type="entry name" value="RspA"/>
    <property type="match status" value="1"/>
</dbReference>
<dbReference type="SFLD" id="SFLDG00033">
    <property type="entry name" value="mannonate_dehydratase"/>
    <property type="match status" value="1"/>
</dbReference>
<feature type="domain" description="Mandelate racemase/muconate lactonizing enzyme C-terminal" evidence="11">
    <location>
        <begin position="150"/>
        <end position="279"/>
    </location>
</feature>
<dbReference type="GO" id="GO:0008927">
    <property type="term" value="F:mannonate dehydratase activity"/>
    <property type="evidence" value="ECO:0007669"/>
    <property type="project" value="UniProtKB-EC"/>
</dbReference>
<dbReference type="Gene3D" id="3.30.390.10">
    <property type="entry name" value="Enolase-like, N-terminal domain"/>
    <property type="match status" value="1"/>
</dbReference>
<dbReference type="InterPro" id="IPR029065">
    <property type="entry name" value="Enolase_C-like"/>
</dbReference>
<dbReference type="InterPro" id="IPR029017">
    <property type="entry name" value="Enolase-like_N"/>
</dbReference>
<dbReference type="InterPro" id="IPR034589">
    <property type="entry name" value="D-mannonate_dehydratase-like"/>
</dbReference>
<dbReference type="Gene3D" id="3.20.20.120">
    <property type="entry name" value="Enolase-like C-terminal domain"/>
    <property type="match status" value="1"/>
</dbReference>
<dbReference type="SUPFAM" id="SSF54826">
    <property type="entry name" value="Enolase N-terminal domain-like"/>
    <property type="match status" value="1"/>
</dbReference>
<organism evidence="12 13">
    <name type="scientific">Roseiterribacter gracilis</name>
    <dbReference type="NCBI Taxonomy" id="2812848"/>
    <lineage>
        <taxon>Bacteria</taxon>
        <taxon>Pseudomonadati</taxon>
        <taxon>Pseudomonadota</taxon>
        <taxon>Alphaproteobacteria</taxon>
        <taxon>Rhodospirillales</taxon>
        <taxon>Roseiterribacteraceae</taxon>
        <taxon>Roseiterribacter</taxon>
    </lineage>
</organism>
<dbReference type="InterPro" id="IPR013341">
    <property type="entry name" value="Mandelate_racemase_N_dom"/>
</dbReference>
<dbReference type="FunFam" id="3.20.20.120:FF:000004">
    <property type="entry name" value="D-galactonate dehydratase family protein"/>
    <property type="match status" value="1"/>
</dbReference>
<gene>
    <name evidence="12" type="primary">rspA</name>
    <name evidence="12" type="ORF">TMPK1_39100</name>
</gene>
<dbReference type="NCBIfam" id="NF011654">
    <property type="entry name" value="PRK15072.1"/>
    <property type="match status" value="1"/>
</dbReference>
<evidence type="ECO:0000259" key="11">
    <source>
        <dbReference type="SMART" id="SM00922"/>
    </source>
</evidence>
<dbReference type="InterPro" id="IPR036849">
    <property type="entry name" value="Enolase-like_C_sf"/>
</dbReference>
<evidence type="ECO:0000313" key="12">
    <source>
        <dbReference type="EMBL" id="GIL41673.1"/>
    </source>
</evidence>
<dbReference type="SFLD" id="SFLDF00001">
    <property type="entry name" value="mannonate_dehydratase"/>
    <property type="match status" value="1"/>
</dbReference>
<keyword evidence="6" id="KW-0479">Metal-binding</keyword>
<dbReference type="InterPro" id="IPR013342">
    <property type="entry name" value="Mandelate_racemase_C"/>
</dbReference>
<comment type="caution">
    <text evidence="12">The sequence shown here is derived from an EMBL/GenBank/DDBJ whole genome shotgun (WGS) entry which is preliminary data.</text>
</comment>
<evidence type="ECO:0000256" key="10">
    <source>
        <dbReference type="ARBA" id="ARBA00023758"/>
    </source>
</evidence>
<name>A0A8S8XDZ3_9PROT</name>
<dbReference type="PROSITE" id="PS00908">
    <property type="entry name" value="MR_MLE_1"/>
    <property type="match status" value="1"/>
</dbReference>
<keyword evidence="9" id="KW-0119">Carbohydrate metabolism</keyword>
<keyword evidence="13" id="KW-1185">Reference proteome</keyword>
<evidence type="ECO:0000256" key="9">
    <source>
        <dbReference type="ARBA" id="ARBA00023277"/>
    </source>
</evidence>
<keyword evidence="8" id="KW-0456">Lyase</keyword>
<reference evidence="12" key="1">
    <citation type="submission" date="2021-02" db="EMBL/GenBank/DDBJ databases">
        <title>Genome sequence of Rhodospirillales sp. strain TMPK1 isolated from soil.</title>
        <authorList>
            <person name="Nakai R."/>
            <person name="Kusada H."/>
            <person name="Tamaki H."/>
        </authorList>
    </citation>
    <scope>NUCLEOTIDE SEQUENCE</scope>
    <source>
        <strain evidence="12">TMPK1</strain>
    </source>
</reference>
<dbReference type="GO" id="GO:0009063">
    <property type="term" value="P:amino acid catabolic process"/>
    <property type="evidence" value="ECO:0007669"/>
    <property type="project" value="InterPro"/>
</dbReference>
<comment type="similarity">
    <text evidence="4">Belongs to the mandelate racemase/muconate lactonizing enzyme family. GalD subfamily.</text>
</comment>
<dbReference type="Pfam" id="PF02746">
    <property type="entry name" value="MR_MLE_N"/>
    <property type="match status" value="1"/>
</dbReference>
<evidence type="ECO:0000256" key="1">
    <source>
        <dbReference type="ARBA" id="ARBA00001794"/>
    </source>
</evidence>
<evidence type="ECO:0000256" key="2">
    <source>
        <dbReference type="ARBA" id="ARBA00001946"/>
    </source>
</evidence>
<dbReference type="NCBIfam" id="NF043051">
    <property type="entry name" value="ManoateDhtManD"/>
    <property type="match status" value="1"/>
</dbReference>
<keyword evidence="7" id="KW-0460">Magnesium</keyword>
<dbReference type="SMART" id="SM00922">
    <property type="entry name" value="MR_MLE"/>
    <property type="match status" value="1"/>
</dbReference>
<evidence type="ECO:0000256" key="3">
    <source>
        <dbReference type="ARBA" id="ARBA00004892"/>
    </source>
</evidence>
<dbReference type="EC" id="4.2.1.8" evidence="5"/>
<dbReference type="Pfam" id="PF13378">
    <property type="entry name" value="MR_MLE_C"/>
    <property type="match status" value="1"/>
</dbReference>
<dbReference type="InterPro" id="IPR034587">
    <property type="entry name" value="MAND"/>
</dbReference>
<comment type="catalytic activity">
    <reaction evidence="1">
        <text>D-mannonate = 2-dehydro-3-deoxy-D-gluconate + H2O</text>
        <dbReference type="Rhea" id="RHEA:20097"/>
        <dbReference type="ChEBI" id="CHEBI:15377"/>
        <dbReference type="ChEBI" id="CHEBI:17767"/>
        <dbReference type="ChEBI" id="CHEBI:57990"/>
        <dbReference type="EC" id="4.2.1.8"/>
    </reaction>
</comment>
<dbReference type="EMBL" id="BOPV01000001">
    <property type="protein sequence ID" value="GIL41673.1"/>
    <property type="molecule type" value="Genomic_DNA"/>
</dbReference>
<dbReference type="PANTHER" id="PTHR48080:SF6">
    <property type="entry name" value="STARVATION-SENSING PROTEIN RSPA"/>
    <property type="match status" value="1"/>
</dbReference>
<dbReference type="GO" id="GO:0016052">
    <property type="term" value="P:carbohydrate catabolic process"/>
    <property type="evidence" value="ECO:0007669"/>
    <property type="project" value="InterPro"/>
</dbReference>
<dbReference type="InterPro" id="IPR034593">
    <property type="entry name" value="DgoD-like"/>
</dbReference>
<comment type="function">
    <text evidence="10">Catalyzes the dehydration of D-mannonate. Has no detectable activity with a panel of 70 other acid sugars (in vitro).</text>
</comment>
<evidence type="ECO:0000256" key="7">
    <source>
        <dbReference type="ARBA" id="ARBA00022842"/>
    </source>
</evidence>
<dbReference type="SUPFAM" id="SSF51604">
    <property type="entry name" value="Enolase C-terminal domain-like"/>
    <property type="match status" value="1"/>
</dbReference>
<evidence type="ECO:0000256" key="8">
    <source>
        <dbReference type="ARBA" id="ARBA00023239"/>
    </source>
</evidence>
<protein>
    <recommendedName>
        <fullName evidence="5">mannonate dehydratase</fullName>
        <ecNumber evidence="5">4.2.1.8</ecNumber>
    </recommendedName>
</protein>
<dbReference type="AlphaFoldDB" id="A0A8S8XDZ3"/>
<dbReference type="Proteomes" id="UP000681075">
    <property type="component" value="Unassembled WGS sequence"/>
</dbReference>